<dbReference type="AlphaFoldDB" id="S2KT49"/>
<proteinExistence type="predicted"/>
<comment type="caution">
    <text evidence="1">The sequence shown here is derived from an EMBL/GenBank/DDBJ whole genome shotgun (WGS) entry which is preliminary data.</text>
</comment>
<accession>S2KT49</accession>
<name>S2KT49_BILW3</name>
<dbReference type="EMBL" id="ADCP02000001">
    <property type="protein sequence ID" value="EPC05885.1"/>
    <property type="molecule type" value="Genomic_DNA"/>
</dbReference>
<gene>
    <name evidence="1" type="ORF">HMPREF0179_05169</name>
</gene>
<dbReference type="GeneID" id="78085015"/>
<protein>
    <submittedName>
        <fullName evidence="1">Uncharacterized protein</fullName>
    </submittedName>
</protein>
<evidence type="ECO:0000313" key="2">
    <source>
        <dbReference type="Proteomes" id="UP000006034"/>
    </source>
</evidence>
<reference evidence="1 2" key="1">
    <citation type="submission" date="2010-10" db="EMBL/GenBank/DDBJ databases">
        <authorList>
            <consortium name="The Broad Institute Genome Sequencing Platform"/>
            <person name="Ward D."/>
            <person name="Earl A."/>
            <person name="Feldgarden M."/>
            <person name="Young S.K."/>
            <person name="Gargeya S."/>
            <person name="Zeng Q."/>
            <person name="Alvarado L."/>
            <person name="Berlin A."/>
            <person name="Bochicchio J."/>
            <person name="Chapman S.B."/>
            <person name="Chen Z."/>
            <person name="Freedman E."/>
            <person name="Gellesch M."/>
            <person name="Goldberg J."/>
            <person name="Griggs A."/>
            <person name="Gujja S."/>
            <person name="Heilman E."/>
            <person name="Heiman D."/>
            <person name="Howarth C."/>
            <person name="Mehta T."/>
            <person name="Neiman D."/>
            <person name="Pearson M."/>
            <person name="Roberts A."/>
            <person name="Saif S."/>
            <person name="Shea T."/>
            <person name="Shenoy N."/>
            <person name="Sisk P."/>
            <person name="Stolte C."/>
            <person name="Sykes S."/>
            <person name="White J."/>
            <person name="Yandava C."/>
            <person name="Allen-Vercoe E."/>
            <person name="Sibley C."/>
            <person name="Ambrose C.E."/>
            <person name="Strauss J."/>
            <person name="Daigneault M."/>
            <person name="Haas B."/>
            <person name="Nusbaum C."/>
            <person name="Birren B."/>
        </authorList>
    </citation>
    <scope>NUCLEOTIDE SEQUENCE [LARGE SCALE GENOMIC DNA]</scope>
    <source>
        <strain evidence="1 2">3_1_6</strain>
    </source>
</reference>
<evidence type="ECO:0000313" key="1">
    <source>
        <dbReference type="EMBL" id="EPC05885.1"/>
    </source>
</evidence>
<organism evidence="1 2">
    <name type="scientific">Bilophila wadsworthia (strain 3_1_6)</name>
    <dbReference type="NCBI Taxonomy" id="563192"/>
    <lineage>
        <taxon>Bacteria</taxon>
        <taxon>Pseudomonadati</taxon>
        <taxon>Thermodesulfobacteriota</taxon>
        <taxon>Desulfovibrionia</taxon>
        <taxon>Desulfovibrionales</taxon>
        <taxon>Desulfovibrionaceae</taxon>
        <taxon>Bilophila</taxon>
    </lineage>
</organism>
<dbReference type="Pfam" id="PF13353">
    <property type="entry name" value="Fer4_12"/>
    <property type="match status" value="1"/>
</dbReference>
<keyword evidence="2" id="KW-1185">Reference proteome</keyword>
<dbReference type="HOGENOM" id="CLU_1346741_0_0_7"/>
<dbReference type="RefSeq" id="WP_016360576.1">
    <property type="nucleotide sequence ID" value="NZ_KE150238.1"/>
</dbReference>
<dbReference type="Proteomes" id="UP000006034">
    <property type="component" value="Unassembled WGS sequence"/>
</dbReference>
<dbReference type="STRING" id="563192.HMPREF0179_05169"/>
<reference evidence="1 2" key="2">
    <citation type="submission" date="2013-04" db="EMBL/GenBank/DDBJ databases">
        <title>The Genome Sequence of Bilophila wadsworthia 3_1_6.</title>
        <authorList>
            <consortium name="The Broad Institute Genomics Platform"/>
            <person name="Earl A."/>
            <person name="Ward D."/>
            <person name="Feldgarden M."/>
            <person name="Gevers D."/>
            <person name="Sibley C."/>
            <person name="Strauss J."/>
            <person name="Allen-Vercoe E."/>
            <person name="Walker B."/>
            <person name="Young S."/>
            <person name="Zeng Q."/>
            <person name="Gargeya S."/>
            <person name="Fitzgerald M."/>
            <person name="Haas B."/>
            <person name="Abouelleil A."/>
            <person name="Allen A.W."/>
            <person name="Alvarado L."/>
            <person name="Arachchi H.M."/>
            <person name="Berlin A.M."/>
            <person name="Chapman S.B."/>
            <person name="Gainer-Dewar J."/>
            <person name="Goldberg J."/>
            <person name="Griggs A."/>
            <person name="Gujja S."/>
            <person name="Hansen M."/>
            <person name="Howarth C."/>
            <person name="Imamovic A."/>
            <person name="Ireland A."/>
            <person name="Larimer J."/>
            <person name="McCowan C."/>
            <person name="Murphy C."/>
            <person name="Pearson M."/>
            <person name="Poon T.W."/>
            <person name="Priest M."/>
            <person name="Roberts A."/>
            <person name="Saif S."/>
            <person name="Shea T."/>
            <person name="Sisk P."/>
            <person name="Sykes S."/>
            <person name="Wortman J."/>
            <person name="Nusbaum C."/>
            <person name="Birren B."/>
        </authorList>
    </citation>
    <scope>NUCLEOTIDE SEQUENCE [LARGE SCALE GENOMIC DNA]</scope>
    <source>
        <strain evidence="1 2">3_1_6</strain>
    </source>
</reference>
<dbReference type="OrthoDB" id="9782387at2"/>
<dbReference type="eggNOG" id="COG1180">
    <property type="taxonomic scope" value="Bacteria"/>
</dbReference>
<sequence length="203" mass="22802">MLTIIGSEFNPTHNAFEIYVSGCKRHCPGCHNPEAQAFGKGKSARLWMNENRYKFMTGTFSRVWILGGDLMDQAPYEAHEFIRDLRKAMKPGVELWLWTGHEFDEVPLRILGEFDVVKTGAYREDLPGHTVAYDGHDGEPRPLVLASNNQQLHRITAPCPQRDPNSLPMLPNRMKALLSDAFPDSLGSSWKDSTPLSPNVVPA</sequence>